<dbReference type="PANTHER" id="PTHR34605">
    <property type="entry name" value="PHAGE_INTEGRASE DOMAIN-CONTAINING PROTEIN"/>
    <property type="match status" value="1"/>
</dbReference>
<dbReference type="GO" id="GO:0006310">
    <property type="term" value="P:DNA recombination"/>
    <property type="evidence" value="ECO:0007669"/>
    <property type="project" value="UniProtKB-KW"/>
</dbReference>
<dbReference type="Proteomes" id="UP001152797">
    <property type="component" value="Unassembled WGS sequence"/>
</dbReference>
<comment type="caution">
    <text evidence="4">The sequence shown here is derived from an EMBL/GenBank/DDBJ whole genome shotgun (WGS) entry which is preliminary data.</text>
</comment>
<feature type="compositionally biased region" description="Acidic residues" evidence="3">
    <location>
        <begin position="1786"/>
        <end position="1801"/>
    </location>
</feature>
<feature type="compositionally biased region" description="Basic residues" evidence="3">
    <location>
        <begin position="2058"/>
        <end position="2069"/>
    </location>
</feature>
<reference evidence="5 6" key="2">
    <citation type="submission" date="2024-05" db="EMBL/GenBank/DDBJ databases">
        <authorList>
            <person name="Chen Y."/>
            <person name="Shah S."/>
            <person name="Dougan E. K."/>
            <person name="Thang M."/>
            <person name="Chan C."/>
        </authorList>
    </citation>
    <scope>NUCLEOTIDE SEQUENCE [LARGE SCALE GENOMIC DNA]</scope>
</reference>
<evidence type="ECO:0000256" key="3">
    <source>
        <dbReference type="SAM" id="MobiDB-lite"/>
    </source>
</evidence>
<feature type="compositionally biased region" description="Acidic residues" evidence="3">
    <location>
        <begin position="490"/>
        <end position="502"/>
    </location>
</feature>
<dbReference type="EMBL" id="CAMXCT030005613">
    <property type="protein sequence ID" value="CAL4800157.1"/>
    <property type="molecule type" value="Genomic_DNA"/>
</dbReference>
<dbReference type="GO" id="GO:0003677">
    <property type="term" value="F:DNA binding"/>
    <property type="evidence" value="ECO:0007669"/>
    <property type="project" value="UniProtKB-KW"/>
</dbReference>
<evidence type="ECO:0000313" key="4">
    <source>
        <dbReference type="EMBL" id="CAI4012845.1"/>
    </source>
</evidence>
<dbReference type="SUPFAM" id="SSF47823">
    <property type="entry name" value="lambda integrase-like, N-terminal domain"/>
    <property type="match status" value="1"/>
</dbReference>
<keyword evidence="1" id="KW-0238">DNA-binding</keyword>
<feature type="region of interest" description="Disordered" evidence="3">
    <location>
        <begin position="1920"/>
        <end position="1940"/>
    </location>
</feature>
<feature type="region of interest" description="Disordered" evidence="3">
    <location>
        <begin position="990"/>
        <end position="1025"/>
    </location>
</feature>
<feature type="compositionally biased region" description="Basic and acidic residues" evidence="3">
    <location>
        <begin position="1809"/>
        <end position="1822"/>
    </location>
</feature>
<reference evidence="4" key="1">
    <citation type="submission" date="2022-10" db="EMBL/GenBank/DDBJ databases">
        <authorList>
            <person name="Chen Y."/>
            <person name="Dougan E. K."/>
            <person name="Chan C."/>
            <person name="Rhodes N."/>
            <person name="Thang M."/>
        </authorList>
    </citation>
    <scope>NUCLEOTIDE SEQUENCE</scope>
</reference>
<dbReference type="InterPro" id="IPR052925">
    <property type="entry name" value="Phage_Integrase-like_Recomb"/>
</dbReference>
<organism evidence="4">
    <name type="scientific">Cladocopium goreaui</name>
    <dbReference type="NCBI Taxonomy" id="2562237"/>
    <lineage>
        <taxon>Eukaryota</taxon>
        <taxon>Sar</taxon>
        <taxon>Alveolata</taxon>
        <taxon>Dinophyceae</taxon>
        <taxon>Suessiales</taxon>
        <taxon>Symbiodiniaceae</taxon>
        <taxon>Cladocopium</taxon>
    </lineage>
</organism>
<proteinExistence type="predicted"/>
<dbReference type="InterPro" id="IPR011010">
    <property type="entry name" value="DNA_brk_join_enz"/>
</dbReference>
<dbReference type="SUPFAM" id="SSF56349">
    <property type="entry name" value="DNA breaking-rejoining enzymes"/>
    <property type="match status" value="1"/>
</dbReference>
<evidence type="ECO:0000256" key="1">
    <source>
        <dbReference type="ARBA" id="ARBA00023125"/>
    </source>
</evidence>
<dbReference type="InterPro" id="IPR013762">
    <property type="entry name" value="Integrase-like_cat_sf"/>
</dbReference>
<name>A0A9P1DM81_9DINO</name>
<evidence type="ECO:0000313" key="6">
    <source>
        <dbReference type="Proteomes" id="UP001152797"/>
    </source>
</evidence>
<sequence length="3547" mass="398291">MTVAEIVEVAGAEWNYTMVFRGSEFIVTTNCFTAQRDLPPALYWGQIDPVSPREELPLCMIAFTWLQASSVSYSTTGGFARDVTIRVTALRGDSFSRLPSVQFSLLNLVSLAVLLSIPPAFTGLLARSGLGPLSKIYRQATQEKFDMPMQLATAGLNSIANVATFGSLASSTLSKEELKVCLRDAMATSTKNLEERDLDRLTNFIFAPCLGVPHDVALFCASLRDVQWLVVRDEPDWPYNSTNLVGSGGRCFSEEQSYLRRMAGLIMALIWVLRRTLKVVGTVFFHAQKLVGMAPEAADVTFIGPGTGTVPETSALRSFKRTGEQPKLVVVRRGNATAVFGLGGDSQSIRTHGLYVPVEPDTIRGDQQLVERLKRSDRVHLCRNAACTEEGGEHFLEYGVVCKFNPERFQSAQAHQGAVDAGRTLWSWLQPPKVGMGVNRLVNKVKEYASESEAEDSMPCAAGRIRWNGTNGIECLAPSRCTDEGHTEAEEGDDGYEEDEDNGPPTAQTLLREPCQDWHAGFAWNRSWELEKFMERYAMRRDEGVREDQVRLKMCQEHLMSTGELLAELIKEGEEEQSRGQRGLTRFLNCWRRAIEQETKGRSQRSDSDWSVVMGKAETPLTSPEQVSYPPVPASLKRPEAVEKPPTQKSPTVKVEGTPGGSSTSAQSPSMPGGEPREVRVAPPGLYKNDRKAGTGETAEPMENIARAIQSQTAELATLVRRQAEGGGAQPAGTIRGLNRQSEELVFLMRACGQYSVQVGAGEHGQALANSLLAAQVGASTKLRAAGFRQRMTTRLAVGLAGPYWGSNEKHALSASDFLSFTDAELDQFASENKVAKGASDQRPPPPSRFDEWVARVRRQTDVWCLVYGEEWRTVRTSAVDLLSQWHLAYPHRWPLHIIMDLWEELSWRLMEDFKEILRKLKKEVGRETMTLNELRFHALLPGPDGQAWLQMPSTFDLERPDSWFQTEVIPRIERKQERLLWNLTWQNGARRERPQGQSPPTAGGGDTDKPTLKSLWGPKLTSEEVNRAKDRAPLDKHGNLLCWGNLCHVGCTTTNCQRSHDGLRGTFESLDPCVQMQMLKRGGLKRMKIETKDSVNHKIKDIRQRVEKDRQDKIQEFKVDYTSQEDMKDLVAGPNLKWENDAYQPAVQHGGRGGESAPQEARRLVQEAENLGKSETLKRLEGASDDLYAWAAARVARDPAVDSNTLLSEMATYGLGEVAKEAADLLEQQPDLKAGSARMCIGDMRWADGCPGQGTMTLDGEAWEVWDFKEEIWMTDELASLLKVPEPVIEKRQCVTLAVAAGIVWAEKGQKPEAQEVQRRAQDYRLEQTRLAVEAAQTLGDPDEVVTAVEHEMRVYVHDLTTAHHEKDFRSLAVFPINDLQDVKVVVLRTDYRGGVIVESVVGPHWKPGGTMVWVLIHKGHMTLIRPPSEAVANRLIEEEEHTTTPAFGFTFFWHSRHDQTPTSPGKTHCRLCRTTRKAGTWTDCYRQFSCLASMASVAGTNEETQILRGVRAAGGPHQKHDLVMQEVFAGSGRITTKWSETAPAEEPIEVFEEPHKKRGYRQDHDLLLEANRNKLREKARKGPANVWWLAAPCTSFCDWQLQNQGSRTFQEPEGGGDGPQQQRELDGNSLSTLTAEIFEDLLDEGAFPVCESSASSGRYPKQWDLPAWKKVLTRPDVEYIEFPMCAFGLGPPDLEGHYYVHRTRLVFPTHRPLREALRRVCPGIGPNHQHVGLKGCRPGHEVTRCTEAGQDDEEEGSHQGEGRDVEEEEGHPQPPHTRNHETEKEEDAPSSGYDPEEPIENPNEAEGNDKENEGLGRDQAEEGSMASEQGEEEHEEDDVVVSVPVQEDEVIVNVSPANTQVSWDPEDVDEDENQTKRRRLEADIDANWELARPKEIPEMSEGELDEFMELLTAVTPPDKAVRAGRPGGSSDFEPDDENSLDAWHYDPRKGRLTRIHNELRRRLYVPGDAGRPVYLSSLRSSRRTYLKNERGVRVVIDDHWRAAGKIEIGYGWWTGRTIFTVKGHRTVGEEDRFEYRPTDDEEDLGEPSEEESPRRSSPRTKMTRSRSKGGAGTSANSAGHGRSAGSTEEIYKAPTEGAYEAAENYVKYVEEEFGNTPQRWIELVNKGNYLLREAGSVERAAESLWQVREHHDLMNLKGVECEGLRDLLHPDLLAYLRSVRHFGMEARYVGPRQRVKAKLHPNARRNLEQVYKQISKDVKKHRALVVDGNLEELAGTVSSPFETVDKQMPDRSISSEKRLVHDQRTVNCGTSKFWHPPALQPAHSQIAQRILWMKSRCPGIPILLAKKDIAGAFRLLWLRPADVGLFAGDIPWQPEKTFEETYTGPSPCTGDITILYLVSSFGFSGSPGEWSMWGRATEEFHRAHRPLQPRRDLSTGFDAKVLVDDCILVEPWVGLRPWVSAEVFEQGVVQLLGDKAVNQEKDEIEGAYKTAQTVWGVIMQTDTEKALLPEKRIQKGAELLTGSGFDHGSKTLTLKQLQQFRGIMTGWSAIIQGLANELKAADKFLAGKDGGACIKVNYKGDGSREWEERTAWDDLWELFEVCRWLSARSERWDDIFTTSMRAMLTPLDRLVLPGEWDAVIFVSSDATPTVMGAIDWKNRTTFRETVENMQPWVRRALTDEEQAEEEGSLVIHLSEMLSFVAFACAMGPKWQGKVIIYGGDNTVVRNWLKGRNSRVRGGRLLIRVVNSVEMRWGCQILAGWWRTFHNVDADFVTRCSEEQFEHFAKEKGLEIVDVKAAVFQALEDSEKFGLTFMHQADESDRQWLLQLKERRVKRQIQSDFGTPWGCVKVIEWTPLGRRVKDFIDAAGALGARLEDEGHDGPKLVCATLGLDMQGKQMRKFLAEVSRLNAWVGLAEGPRMVAWELGEQLCEKRGWAGGVIEYVTTEHGEAMARRRKCLVVFPKGKLIEGWEGFFVRSCHPVAMQSVLKSKEWDDRVWQQPEMLILESGIPRERMLPCPVGHYYWEEGGERYTCHGMGGPALWPKWSEETKSFADLYVHDRRGPPGHVRKLEAEEIWMLQGRQRHDFKSLAQEIGESRAIEEGSRATGGQTAANLIVGAGALVGKIIEQEACKAGASPDDVGADALAQILIWLRRWRRGEFGNPAEGRKAGGSSEEIIVYRWVEAWWIGMLEPEEQSEESDRRAGGRRKTTQEVAEHVAKKVVEGIGLQVRPFSGEVGERVEEWLEENMTGDKSVATEKAYAGAWAKWCAWAKRQGWLSEYLSKHEEAVNRENKLLAYVGYLGWLGCSVNTIRQAIFAIKTAHKRIGEGDITEGMHRIWILLGGLDRRNTTRKPRRLGVTQEMIIWLGNHLVAPLEDQVHNPTFADAATIFAAITTAWFYMLRAKEYAESNGVDMDMIVRGCDIRLAKQGIAVEHGEEEVHLQFRKTKTDQLAFGDNKTLQATGVPFLCPVEALGRMRRTWPDRFRQGHPESLLPLFRWASGGVVRRLEIQHLLQRAAVAVGLPGDRFLSHSLRIGGATALYQATADIELVKRLGRWSSSAVHRYLADGGEVSKASERMAKARVNYG</sequence>
<feature type="compositionally biased region" description="Polar residues" evidence="3">
    <location>
        <begin position="661"/>
        <end position="670"/>
    </location>
</feature>
<dbReference type="GO" id="GO:0015074">
    <property type="term" value="P:DNA integration"/>
    <property type="evidence" value="ECO:0007669"/>
    <property type="project" value="InterPro"/>
</dbReference>
<keyword evidence="6" id="KW-1185">Reference proteome</keyword>
<feature type="region of interest" description="Disordered" evidence="3">
    <location>
        <begin position="2032"/>
        <end position="2089"/>
    </location>
</feature>
<feature type="region of interest" description="Disordered" evidence="3">
    <location>
        <begin position="1748"/>
        <end position="1841"/>
    </location>
</feature>
<protein>
    <submittedName>
        <fullName evidence="4">Uncharacterized protein</fullName>
    </submittedName>
</protein>
<feature type="region of interest" description="Disordered" evidence="3">
    <location>
        <begin position="617"/>
        <end position="696"/>
    </location>
</feature>
<dbReference type="InterPro" id="IPR010998">
    <property type="entry name" value="Integrase_recombinase_N"/>
</dbReference>
<dbReference type="Gene3D" id="1.10.443.10">
    <property type="entry name" value="Intergrase catalytic core"/>
    <property type="match status" value="1"/>
</dbReference>
<feature type="region of interest" description="Disordered" evidence="3">
    <location>
        <begin position="479"/>
        <end position="508"/>
    </location>
</feature>
<dbReference type="EMBL" id="CAMXCT010005613">
    <property type="protein sequence ID" value="CAI4012845.1"/>
    <property type="molecule type" value="Genomic_DNA"/>
</dbReference>
<feature type="compositionally biased region" description="Acidic residues" evidence="3">
    <location>
        <begin position="2041"/>
        <end position="2052"/>
    </location>
</feature>
<dbReference type="EMBL" id="CAMXCT020005613">
    <property type="protein sequence ID" value="CAL1166220.1"/>
    <property type="molecule type" value="Genomic_DNA"/>
</dbReference>
<feature type="region of interest" description="Disordered" evidence="3">
    <location>
        <begin position="1608"/>
        <end position="1627"/>
    </location>
</feature>
<dbReference type="OrthoDB" id="129365at2759"/>
<keyword evidence="2" id="KW-0233">DNA recombination</keyword>
<dbReference type="Gene3D" id="1.10.150.130">
    <property type="match status" value="1"/>
</dbReference>
<feature type="region of interest" description="Disordered" evidence="3">
    <location>
        <begin position="1858"/>
        <end position="1877"/>
    </location>
</feature>
<evidence type="ECO:0000256" key="2">
    <source>
        <dbReference type="ARBA" id="ARBA00023172"/>
    </source>
</evidence>
<accession>A0A9P1DM81</accession>
<gene>
    <name evidence="4" type="ORF">C1SCF055_LOCUS37871</name>
</gene>
<dbReference type="PANTHER" id="PTHR34605:SF3">
    <property type="entry name" value="P CELL-TYPE AGGLUTINATION PROTEIN MAP4-LIKE-RELATED"/>
    <property type="match status" value="1"/>
</dbReference>
<evidence type="ECO:0000313" key="5">
    <source>
        <dbReference type="EMBL" id="CAL4800157.1"/>
    </source>
</evidence>
<feature type="compositionally biased region" description="Acidic residues" evidence="3">
    <location>
        <begin position="1831"/>
        <end position="1841"/>
    </location>
</feature>